<evidence type="ECO:0000313" key="2">
    <source>
        <dbReference type="Proteomes" id="UP000054783"/>
    </source>
</evidence>
<evidence type="ECO:0000313" key="1">
    <source>
        <dbReference type="EMBL" id="KRY18436.1"/>
    </source>
</evidence>
<reference evidence="1 2" key="1">
    <citation type="submission" date="2015-01" db="EMBL/GenBank/DDBJ databases">
        <title>Evolution of Trichinella species and genotypes.</title>
        <authorList>
            <person name="Korhonen P.K."/>
            <person name="Edoardo P."/>
            <person name="Giuseppe L.R."/>
            <person name="Gasser R.B."/>
        </authorList>
    </citation>
    <scope>NUCLEOTIDE SEQUENCE [LARGE SCALE GENOMIC DNA]</scope>
    <source>
        <strain evidence="1">ISS2496</strain>
    </source>
</reference>
<dbReference type="EMBL" id="JYDQ01000047">
    <property type="protein sequence ID" value="KRY18436.1"/>
    <property type="molecule type" value="Genomic_DNA"/>
</dbReference>
<name>A0A0V1A1I5_9BILA</name>
<keyword evidence="2" id="KW-1185">Reference proteome</keyword>
<comment type="caution">
    <text evidence="1">The sequence shown here is derived from an EMBL/GenBank/DDBJ whole genome shotgun (WGS) entry which is preliminary data.</text>
</comment>
<gene>
    <name evidence="1" type="ORF">T12_788</name>
</gene>
<proteinExistence type="predicted"/>
<accession>A0A0V1A1I5</accession>
<dbReference type="AlphaFoldDB" id="A0A0V1A1I5"/>
<sequence length="67" mass="7640">MFDAEKVTLNVSDSFVDFASFCLTQDDDTIDDRLLKTVLSFAGRQSFLIHCVQLVRMDFTVTEADEK</sequence>
<dbReference type="Proteomes" id="UP000054783">
    <property type="component" value="Unassembled WGS sequence"/>
</dbReference>
<protein>
    <submittedName>
        <fullName evidence="1">Uncharacterized protein</fullName>
    </submittedName>
</protein>
<dbReference type="STRING" id="990121.A0A0V1A1I5"/>
<organism evidence="1 2">
    <name type="scientific">Trichinella patagoniensis</name>
    <dbReference type="NCBI Taxonomy" id="990121"/>
    <lineage>
        <taxon>Eukaryota</taxon>
        <taxon>Metazoa</taxon>
        <taxon>Ecdysozoa</taxon>
        <taxon>Nematoda</taxon>
        <taxon>Enoplea</taxon>
        <taxon>Dorylaimia</taxon>
        <taxon>Trichinellida</taxon>
        <taxon>Trichinellidae</taxon>
        <taxon>Trichinella</taxon>
    </lineage>
</organism>